<keyword evidence="4" id="KW-1003">Cell membrane</keyword>
<dbReference type="Proteomes" id="UP001161247">
    <property type="component" value="Chromosome 1"/>
</dbReference>
<evidence type="ECO:0000256" key="2">
    <source>
        <dbReference type="ARBA" id="ARBA00007809"/>
    </source>
</evidence>
<dbReference type="PANTHER" id="PTHR10791">
    <property type="entry name" value="RAG1-ACTIVATING PROTEIN 1"/>
    <property type="match status" value="1"/>
</dbReference>
<evidence type="ECO:0000256" key="1">
    <source>
        <dbReference type="ARBA" id="ARBA00004651"/>
    </source>
</evidence>
<dbReference type="PANTHER" id="PTHR10791:SF222">
    <property type="entry name" value="BIDIRECTIONAL SUGAR TRANSPORTER SWEET15"/>
    <property type="match status" value="1"/>
</dbReference>
<keyword evidence="9 10" id="KW-0472">Membrane</keyword>
<feature type="transmembrane region" description="Helical" evidence="10">
    <location>
        <begin position="193"/>
        <end position="214"/>
    </location>
</feature>
<evidence type="ECO:0000256" key="9">
    <source>
        <dbReference type="ARBA" id="ARBA00023136"/>
    </source>
</evidence>
<comment type="subcellular location">
    <subcellularLocation>
        <location evidence="1 10">Cell membrane</location>
        <topology evidence="1 10">Multi-pass membrane protein</topology>
    </subcellularLocation>
</comment>
<evidence type="ECO:0000256" key="10">
    <source>
        <dbReference type="RuleBase" id="RU910715"/>
    </source>
</evidence>
<evidence type="ECO:0000256" key="5">
    <source>
        <dbReference type="ARBA" id="ARBA00022597"/>
    </source>
</evidence>
<proteinExistence type="inferred from homology"/>
<feature type="transmembrane region" description="Helical" evidence="10">
    <location>
        <begin position="131"/>
        <end position="158"/>
    </location>
</feature>
<keyword evidence="6 10" id="KW-0812">Transmembrane</keyword>
<keyword evidence="7" id="KW-0677">Repeat</keyword>
<dbReference type="EMBL" id="OX459118">
    <property type="protein sequence ID" value="CAI9087271.1"/>
    <property type="molecule type" value="Genomic_DNA"/>
</dbReference>
<dbReference type="FunFam" id="1.20.1280.290:FF:000003">
    <property type="entry name" value="Bidirectional sugar transporter SWEET"/>
    <property type="match status" value="1"/>
</dbReference>
<protein>
    <recommendedName>
        <fullName evidence="10">Bidirectional sugar transporter SWEET</fullName>
    </recommendedName>
</protein>
<evidence type="ECO:0000256" key="4">
    <source>
        <dbReference type="ARBA" id="ARBA00022475"/>
    </source>
</evidence>
<feature type="region of interest" description="Disordered" evidence="11">
    <location>
        <begin position="267"/>
        <end position="305"/>
    </location>
</feature>
<evidence type="ECO:0000256" key="3">
    <source>
        <dbReference type="ARBA" id="ARBA00022448"/>
    </source>
</evidence>
<feature type="transmembrane region" description="Helical" evidence="10">
    <location>
        <begin position="12"/>
        <end position="31"/>
    </location>
</feature>
<feature type="transmembrane region" description="Helical" evidence="10">
    <location>
        <begin position="105"/>
        <end position="125"/>
    </location>
</feature>
<evidence type="ECO:0000313" key="13">
    <source>
        <dbReference type="Proteomes" id="UP001161247"/>
    </source>
</evidence>
<feature type="transmembrane region" description="Helical" evidence="10">
    <location>
        <begin position="69"/>
        <end position="93"/>
    </location>
</feature>
<evidence type="ECO:0000313" key="12">
    <source>
        <dbReference type="EMBL" id="CAI9087271.1"/>
    </source>
</evidence>
<keyword evidence="5 10" id="KW-0762">Sugar transport</keyword>
<evidence type="ECO:0000256" key="8">
    <source>
        <dbReference type="ARBA" id="ARBA00022989"/>
    </source>
</evidence>
<evidence type="ECO:0000256" key="11">
    <source>
        <dbReference type="SAM" id="MobiDB-lite"/>
    </source>
</evidence>
<evidence type="ECO:0000256" key="6">
    <source>
        <dbReference type="ARBA" id="ARBA00022692"/>
    </source>
</evidence>
<name>A0AAV1BVC7_OLDCO</name>
<feature type="transmembrane region" description="Helical" evidence="10">
    <location>
        <begin position="43"/>
        <end position="63"/>
    </location>
</feature>
<dbReference type="Pfam" id="PF03083">
    <property type="entry name" value="MtN3_slv"/>
    <property type="match status" value="2"/>
</dbReference>
<dbReference type="Gene3D" id="1.20.1280.290">
    <property type="match status" value="2"/>
</dbReference>
<dbReference type="InterPro" id="IPR004316">
    <property type="entry name" value="SWEET_rpt"/>
</dbReference>
<feature type="transmembrane region" description="Helical" evidence="10">
    <location>
        <begin position="165"/>
        <end position="187"/>
    </location>
</feature>
<comment type="function">
    <text evidence="10">Mediates both low-affinity uptake and efflux of sugar across the membrane.</text>
</comment>
<evidence type="ECO:0000256" key="7">
    <source>
        <dbReference type="ARBA" id="ARBA00022737"/>
    </source>
</evidence>
<accession>A0AAV1BVC7</accession>
<dbReference type="AlphaFoldDB" id="A0AAV1BVC7"/>
<dbReference type="GO" id="GO:0005886">
    <property type="term" value="C:plasma membrane"/>
    <property type="evidence" value="ECO:0007669"/>
    <property type="project" value="UniProtKB-SubCell"/>
</dbReference>
<comment type="similarity">
    <text evidence="2 10">Belongs to the SWEET sugar transporter family.</text>
</comment>
<gene>
    <name evidence="12" type="ORF">OLC1_LOCUS138</name>
</gene>
<dbReference type="GO" id="GO:0051119">
    <property type="term" value="F:sugar transmembrane transporter activity"/>
    <property type="evidence" value="ECO:0007669"/>
    <property type="project" value="InterPro"/>
</dbReference>
<reference evidence="12" key="1">
    <citation type="submission" date="2023-03" db="EMBL/GenBank/DDBJ databases">
        <authorList>
            <person name="Julca I."/>
        </authorList>
    </citation>
    <scope>NUCLEOTIDE SEQUENCE</scope>
</reference>
<keyword evidence="8 10" id="KW-1133">Transmembrane helix</keyword>
<keyword evidence="3 10" id="KW-0813">Transport</keyword>
<dbReference type="InterPro" id="IPR047664">
    <property type="entry name" value="SWEET"/>
</dbReference>
<dbReference type="FunFam" id="1.20.1280.290:FF:000001">
    <property type="entry name" value="Bidirectional sugar transporter SWEET"/>
    <property type="match status" value="1"/>
</dbReference>
<organism evidence="12 13">
    <name type="scientific">Oldenlandia corymbosa var. corymbosa</name>
    <dbReference type="NCBI Taxonomy" id="529605"/>
    <lineage>
        <taxon>Eukaryota</taxon>
        <taxon>Viridiplantae</taxon>
        <taxon>Streptophyta</taxon>
        <taxon>Embryophyta</taxon>
        <taxon>Tracheophyta</taxon>
        <taxon>Spermatophyta</taxon>
        <taxon>Magnoliopsida</taxon>
        <taxon>eudicotyledons</taxon>
        <taxon>Gunneridae</taxon>
        <taxon>Pentapetalae</taxon>
        <taxon>asterids</taxon>
        <taxon>lamiids</taxon>
        <taxon>Gentianales</taxon>
        <taxon>Rubiaceae</taxon>
        <taxon>Rubioideae</taxon>
        <taxon>Spermacoceae</taxon>
        <taxon>Hedyotis-Oldenlandia complex</taxon>
        <taxon>Oldenlandia</taxon>
    </lineage>
</organism>
<keyword evidence="13" id="KW-1185">Reference proteome</keyword>
<sequence length="329" mass="36167">MGVFNTGHPWELAFGILGNAISICVFLAPLPTFIRIIKEKSTMGFQSVPYVVALFSAMLWMYYALLKNAILLISINSLGCLIETIYVAIFIFYAPKECKKQTIKLVSMLNIGAFSGVFLVAQFALHQAPLRIIVVGWICVAFSMAVFVAPLSIVFQVVRTRSAEFMPFGLSCSLTISAVTWFLYGLLARDICVAIPNVVGFFLGCAQVVLYLIYRKPKPIVAEEVSKTKLPTPLPISLPGEHVINIVMIGNPEQVHPIENFHVGCEDADKDEKSNNNNNISMEILGEKKDDRDLDDDDKGGVDQRPCNVPAQVNIVHLDCSPALVACPA</sequence>